<gene>
    <name evidence="4" type="ORF">GCM10009108_03060</name>
</gene>
<feature type="domain" description="Thioredoxin" evidence="3">
    <location>
        <begin position="43"/>
        <end position="210"/>
    </location>
</feature>
<evidence type="ECO:0000259" key="3">
    <source>
        <dbReference type="PROSITE" id="PS51352"/>
    </source>
</evidence>
<dbReference type="InterPro" id="IPR003782">
    <property type="entry name" value="SCO1/SenC"/>
</dbReference>
<evidence type="ECO:0000313" key="4">
    <source>
        <dbReference type="EMBL" id="GAA0773245.1"/>
    </source>
</evidence>
<dbReference type="SUPFAM" id="SSF52833">
    <property type="entry name" value="Thioredoxin-like"/>
    <property type="match status" value="1"/>
</dbReference>
<keyword evidence="5" id="KW-1185">Reference proteome</keyword>
<dbReference type="Pfam" id="PF02630">
    <property type="entry name" value="SCO1-SenC"/>
    <property type="match status" value="1"/>
</dbReference>
<dbReference type="InterPro" id="IPR036249">
    <property type="entry name" value="Thioredoxin-like_sf"/>
</dbReference>
<evidence type="ECO:0000313" key="5">
    <source>
        <dbReference type="Proteomes" id="UP001500573"/>
    </source>
</evidence>
<organism evidence="4 5">
    <name type="scientific">Castellaniella ginsengisoli</name>
    <dbReference type="NCBI Taxonomy" id="546114"/>
    <lineage>
        <taxon>Bacteria</taxon>
        <taxon>Pseudomonadati</taxon>
        <taxon>Pseudomonadota</taxon>
        <taxon>Betaproteobacteria</taxon>
        <taxon>Burkholderiales</taxon>
        <taxon>Alcaligenaceae</taxon>
        <taxon>Castellaniella</taxon>
    </lineage>
</organism>
<protein>
    <submittedName>
        <fullName evidence="4">SCO family protein</fullName>
    </submittedName>
</protein>
<dbReference type="PANTHER" id="PTHR12151">
    <property type="entry name" value="ELECTRON TRANSPORT PROTIN SCO1/SENC FAMILY MEMBER"/>
    <property type="match status" value="1"/>
</dbReference>
<comment type="similarity">
    <text evidence="1">Belongs to the SCO1/2 family.</text>
</comment>
<dbReference type="InterPro" id="IPR013766">
    <property type="entry name" value="Thioredoxin_domain"/>
</dbReference>
<evidence type="ECO:0000256" key="2">
    <source>
        <dbReference type="ARBA" id="ARBA00023008"/>
    </source>
</evidence>
<comment type="caution">
    <text evidence="4">The sequence shown here is derived from an EMBL/GenBank/DDBJ whole genome shotgun (WGS) entry which is preliminary data.</text>
</comment>
<dbReference type="PANTHER" id="PTHR12151:SF25">
    <property type="entry name" value="LINALOOL DEHYDRATASE_ISOMERASE DOMAIN-CONTAINING PROTEIN"/>
    <property type="match status" value="1"/>
</dbReference>
<dbReference type="PROSITE" id="PS51352">
    <property type="entry name" value="THIOREDOXIN_2"/>
    <property type="match status" value="1"/>
</dbReference>
<dbReference type="EMBL" id="BAAAEX010000003">
    <property type="protein sequence ID" value="GAA0773245.1"/>
    <property type="molecule type" value="Genomic_DNA"/>
</dbReference>
<dbReference type="Gene3D" id="3.40.30.10">
    <property type="entry name" value="Glutaredoxin"/>
    <property type="match status" value="1"/>
</dbReference>
<evidence type="ECO:0000256" key="1">
    <source>
        <dbReference type="ARBA" id="ARBA00010996"/>
    </source>
</evidence>
<name>A0ABN1KQ24_9BURK</name>
<dbReference type="CDD" id="cd02968">
    <property type="entry name" value="SCO"/>
    <property type="match status" value="1"/>
</dbReference>
<accession>A0ABN1KQ24</accession>
<proteinExistence type="inferred from homology"/>
<sequence length="210" mass="22716">MKPSRRTGSCARLPSARASSFHRLLAALALWAGGMSLALAAVHPVRGFLPDLKFSLQGAGGATITQQAFEGKVVLMFFGYASCPDICPTTMAQLALVTEALGSKADQVRILFVSVDPHRDTPDILQAYVDQFDPHAIGLTGNEKAIAALARRYRVAYQIQRPDPEHPEASYEVAHSRGIYAFDQQGKAVWLAADGESQEDLLAALKPLLR</sequence>
<keyword evidence="2" id="KW-0186">Copper</keyword>
<dbReference type="Proteomes" id="UP001500573">
    <property type="component" value="Unassembled WGS sequence"/>
</dbReference>
<reference evidence="4 5" key="1">
    <citation type="journal article" date="2019" name="Int. J. Syst. Evol. Microbiol.">
        <title>The Global Catalogue of Microorganisms (GCM) 10K type strain sequencing project: providing services to taxonomists for standard genome sequencing and annotation.</title>
        <authorList>
            <consortium name="The Broad Institute Genomics Platform"/>
            <consortium name="The Broad Institute Genome Sequencing Center for Infectious Disease"/>
            <person name="Wu L."/>
            <person name="Ma J."/>
        </authorList>
    </citation>
    <scope>NUCLEOTIDE SEQUENCE [LARGE SCALE GENOMIC DNA]</scope>
    <source>
        <strain evidence="4 5">JCM 15515</strain>
    </source>
</reference>